<dbReference type="Proteomes" id="UP000593765">
    <property type="component" value="Chromosome"/>
</dbReference>
<name>A0A7M2X1V1_9BACT</name>
<sequence length="162" mass="18308">MRIKTLIAAALAASTLMSAVPLQAGYSYGTPRFTDRGPSPREDYRQDYGRDSRYAPRMFRLGAVSTCGDEYQNDVFEVCDRQRYTAVVFKVERGAVAIDRIRVTFGDDSSFLPETKVVFNEGDRTCRIDLPGYAREIKRIRIRYQSLTRGVSIIEAYGVPAN</sequence>
<keyword evidence="1" id="KW-0732">Signal</keyword>
<dbReference type="AlphaFoldDB" id="A0A7M2X1V1"/>
<reference evidence="2 3" key="1">
    <citation type="submission" date="2020-10" db="EMBL/GenBank/DDBJ databases">
        <title>Wide distribution of Phycisphaera-like planctomycetes from WD2101 soil group in peatlands and genome analysis of the first cultivated representative.</title>
        <authorList>
            <person name="Dedysh S.N."/>
            <person name="Beletsky A.V."/>
            <person name="Ivanova A."/>
            <person name="Kulichevskaya I.S."/>
            <person name="Suzina N.E."/>
            <person name="Philippov D.A."/>
            <person name="Rakitin A.L."/>
            <person name="Mardanov A.V."/>
            <person name="Ravin N.V."/>
        </authorList>
    </citation>
    <scope>NUCLEOTIDE SEQUENCE [LARGE SCALE GENOMIC DNA]</scope>
    <source>
        <strain evidence="2 3">M1803</strain>
    </source>
</reference>
<feature type="signal peptide" evidence="1">
    <location>
        <begin position="1"/>
        <end position="24"/>
    </location>
</feature>
<dbReference type="RefSeq" id="WP_206295049.1">
    <property type="nucleotide sequence ID" value="NZ_CP063458.1"/>
</dbReference>
<organism evidence="2 3">
    <name type="scientific">Humisphaera borealis</name>
    <dbReference type="NCBI Taxonomy" id="2807512"/>
    <lineage>
        <taxon>Bacteria</taxon>
        <taxon>Pseudomonadati</taxon>
        <taxon>Planctomycetota</taxon>
        <taxon>Phycisphaerae</taxon>
        <taxon>Tepidisphaerales</taxon>
        <taxon>Tepidisphaeraceae</taxon>
        <taxon>Humisphaera</taxon>
    </lineage>
</organism>
<evidence type="ECO:0000256" key="1">
    <source>
        <dbReference type="SAM" id="SignalP"/>
    </source>
</evidence>
<gene>
    <name evidence="2" type="ORF">IPV69_10405</name>
</gene>
<feature type="chain" id="PRO_5034355656" evidence="1">
    <location>
        <begin position="25"/>
        <end position="162"/>
    </location>
</feature>
<evidence type="ECO:0000313" key="2">
    <source>
        <dbReference type="EMBL" id="QOV91736.1"/>
    </source>
</evidence>
<dbReference type="EMBL" id="CP063458">
    <property type="protein sequence ID" value="QOV91736.1"/>
    <property type="molecule type" value="Genomic_DNA"/>
</dbReference>
<keyword evidence="3" id="KW-1185">Reference proteome</keyword>
<protein>
    <submittedName>
        <fullName evidence="2">Uncharacterized protein</fullName>
    </submittedName>
</protein>
<accession>A0A7M2X1V1</accession>
<proteinExistence type="predicted"/>
<dbReference type="KEGG" id="hbs:IPV69_10405"/>
<evidence type="ECO:0000313" key="3">
    <source>
        <dbReference type="Proteomes" id="UP000593765"/>
    </source>
</evidence>